<dbReference type="Pfam" id="PF03567">
    <property type="entry name" value="Sulfotransfer_2"/>
    <property type="match status" value="1"/>
</dbReference>
<organism evidence="1 2">
    <name type="scientific">Acrobeloides nanus</name>
    <dbReference type="NCBI Taxonomy" id="290746"/>
    <lineage>
        <taxon>Eukaryota</taxon>
        <taxon>Metazoa</taxon>
        <taxon>Ecdysozoa</taxon>
        <taxon>Nematoda</taxon>
        <taxon>Chromadorea</taxon>
        <taxon>Rhabditida</taxon>
        <taxon>Tylenchina</taxon>
        <taxon>Cephalobomorpha</taxon>
        <taxon>Cephaloboidea</taxon>
        <taxon>Cephalobidae</taxon>
        <taxon>Acrobeloides</taxon>
    </lineage>
</organism>
<sequence>MRGIMCYLYNTTRFISLNLAHLDESHYFANLCNHENDLVEPAELFDRVNRIFLRDWTGLIITRDPIDRFLSAFIDICINDGYPCNECYTNITCFIITHYEEMRIKAKVPIFNIEEGHFTPQNWRCNPKNLTNAVVIPYSHKDVGQLQL</sequence>
<dbReference type="WBParaSite" id="ACRNAN_Path_5.g13.t1">
    <property type="protein sequence ID" value="ACRNAN_Path_5.g13.t1"/>
    <property type="gene ID" value="ACRNAN_Path_5.g13"/>
</dbReference>
<dbReference type="GO" id="GO:0047756">
    <property type="term" value="F:chondroitin 4-sulfotransferase activity"/>
    <property type="evidence" value="ECO:0007669"/>
    <property type="project" value="InterPro"/>
</dbReference>
<dbReference type="GO" id="GO:1902884">
    <property type="term" value="P:positive regulation of response to oxidative stress"/>
    <property type="evidence" value="ECO:0007669"/>
    <property type="project" value="InterPro"/>
</dbReference>
<dbReference type="GO" id="GO:0016020">
    <property type="term" value="C:membrane"/>
    <property type="evidence" value="ECO:0007669"/>
    <property type="project" value="InterPro"/>
</dbReference>
<dbReference type="GO" id="GO:0050650">
    <property type="term" value="P:chondroitin sulfate proteoglycan biosynthetic process"/>
    <property type="evidence" value="ECO:0007669"/>
    <property type="project" value="InterPro"/>
</dbReference>
<evidence type="ECO:0000313" key="1">
    <source>
        <dbReference type="Proteomes" id="UP000887540"/>
    </source>
</evidence>
<evidence type="ECO:0000313" key="2">
    <source>
        <dbReference type="WBParaSite" id="ACRNAN_Path_5.g13.t1"/>
    </source>
</evidence>
<protein>
    <submittedName>
        <fullName evidence="2">Sulfotransferase</fullName>
    </submittedName>
</protein>
<proteinExistence type="predicted"/>
<dbReference type="Proteomes" id="UP000887540">
    <property type="component" value="Unplaced"/>
</dbReference>
<name>A0A914C7I1_9BILA</name>
<dbReference type="PANTHER" id="PTHR22900:SF5">
    <property type="entry name" value="PROTEIN CBG14245"/>
    <property type="match status" value="1"/>
</dbReference>
<keyword evidence="1" id="KW-1185">Reference proteome</keyword>
<dbReference type="PANTHER" id="PTHR22900">
    <property type="entry name" value="PROTEIN CBG14245-RELATED"/>
    <property type="match status" value="1"/>
</dbReference>
<dbReference type="AlphaFoldDB" id="A0A914C7I1"/>
<dbReference type="InterPro" id="IPR005331">
    <property type="entry name" value="Sulfotransferase"/>
</dbReference>
<dbReference type="InterPro" id="IPR007669">
    <property type="entry name" value="Chst-1-like"/>
</dbReference>
<reference evidence="2" key="1">
    <citation type="submission" date="2022-11" db="UniProtKB">
        <authorList>
            <consortium name="WormBaseParasite"/>
        </authorList>
    </citation>
    <scope>IDENTIFICATION</scope>
</reference>
<accession>A0A914C7I1</accession>